<keyword evidence="2" id="KW-1185">Reference proteome</keyword>
<proteinExistence type="predicted"/>
<comment type="caution">
    <text evidence="1">The sequence shown here is derived from an EMBL/GenBank/DDBJ whole genome shotgun (WGS) entry which is preliminary data.</text>
</comment>
<evidence type="ECO:0000313" key="1">
    <source>
        <dbReference type="EMBL" id="GBN44718.1"/>
    </source>
</evidence>
<accession>A0A4Y2NYQ1</accession>
<name>A0A4Y2NYQ1_ARAVE</name>
<dbReference type="Proteomes" id="UP000499080">
    <property type="component" value="Unassembled WGS sequence"/>
</dbReference>
<reference evidence="1 2" key="1">
    <citation type="journal article" date="2019" name="Sci. Rep.">
        <title>Orb-weaving spider Araneus ventricosus genome elucidates the spidroin gene catalogue.</title>
        <authorList>
            <person name="Kono N."/>
            <person name="Nakamura H."/>
            <person name="Ohtoshi R."/>
            <person name="Moran D.A.P."/>
            <person name="Shinohara A."/>
            <person name="Yoshida Y."/>
            <person name="Fujiwara M."/>
            <person name="Mori M."/>
            <person name="Tomita M."/>
            <person name="Arakawa K."/>
        </authorList>
    </citation>
    <scope>NUCLEOTIDE SEQUENCE [LARGE SCALE GENOMIC DNA]</scope>
</reference>
<gene>
    <name evidence="1" type="ORF">AVEN_247337_1</name>
</gene>
<dbReference type="EMBL" id="BGPR01010185">
    <property type="protein sequence ID" value="GBN44718.1"/>
    <property type="molecule type" value="Genomic_DNA"/>
</dbReference>
<sequence>MLIHLQAALVVSAAFCCSDVGWLHNPSHLKLWHLGWSYVKDADIQENAHDAITLKFLPCSHIHSKSEAILQYLLWKTFSMTTSYNVTISFIIVFGKQE</sequence>
<evidence type="ECO:0000313" key="2">
    <source>
        <dbReference type="Proteomes" id="UP000499080"/>
    </source>
</evidence>
<dbReference type="AlphaFoldDB" id="A0A4Y2NYQ1"/>
<protein>
    <submittedName>
        <fullName evidence="1">Uncharacterized protein</fullName>
    </submittedName>
</protein>
<organism evidence="1 2">
    <name type="scientific">Araneus ventricosus</name>
    <name type="common">Orbweaver spider</name>
    <name type="synonym">Epeira ventricosa</name>
    <dbReference type="NCBI Taxonomy" id="182803"/>
    <lineage>
        <taxon>Eukaryota</taxon>
        <taxon>Metazoa</taxon>
        <taxon>Ecdysozoa</taxon>
        <taxon>Arthropoda</taxon>
        <taxon>Chelicerata</taxon>
        <taxon>Arachnida</taxon>
        <taxon>Araneae</taxon>
        <taxon>Araneomorphae</taxon>
        <taxon>Entelegynae</taxon>
        <taxon>Araneoidea</taxon>
        <taxon>Araneidae</taxon>
        <taxon>Araneus</taxon>
    </lineage>
</organism>